<dbReference type="EMBL" id="JAPFFF010000036">
    <property type="protein sequence ID" value="KAK8842985.1"/>
    <property type="molecule type" value="Genomic_DNA"/>
</dbReference>
<evidence type="ECO:0000313" key="2">
    <source>
        <dbReference type="EMBL" id="KAK8842985.1"/>
    </source>
</evidence>
<keyword evidence="3" id="KW-1185">Reference proteome</keyword>
<dbReference type="Proteomes" id="UP001470230">
    <property type="component" value="Unassembled WGS sequence"/>
</dbReference>
<protein>
    <submittedName>
        <fullName evidence="1">Uncharacterized protein</fullName>
    </submittedName>
</protein>
<reference evidence="1 3" key="1">
    <citation type="submission" date="2024-04" db="EMBL/GenBank/DDBJ databases">
        <title>Tritrichomonas musculus Genome.</title>
        <authorList>
            <person name="Alves-Ferreira E."/>
            <person name="Grigg M."/>
            <person name="Lorenzi H."/>
            <person name="Galac M."/>
        </authorList>
    </citation>
    <scope>NUCLEOTIDE SEQUENCE [LARGE SCALE GENOMIC DNA]</scope>
    <source>
        <strain evidence="1 3">EAF2021</strain>
    </source>
</reference>
<comment type="caution">
    <text evidence="1">The sequence shown here is derived from an EMBL/GenBank/DDBJ whole genome shotgun (WGS) entry which is preliminary data.</text>
</comment>
<accession>A0ABR2GKN5</accession>
<proteinExistence type="predicted"/>
<evidence type="ECO:0000313" key="3">
    <source>
        <dbReference type="Proteomes" id="UP001470230"/>
    </source>
</evidence>
<evidence type="ECO:0000313" key="1">
    <source>
        <dbReference type="EMBL" id="KAK8834401.1"/>
    </source>
</evidence>
<dbReference type="EMBL" id="JAPFFF010000416">
    <property type="protein sequence ID" value="KAK8834401.1"/>
    <property type="molecule type" value="Genomic_DNA"/>
</dbReference>
<name>A0ABR2GKN5_9EUKA</name>
<gene>
    <name evidence="2" type="ORF">M9Y10_025172</name>
    <name evidence="1" type="ORF">M9Y10_031243</name>
</gene>
<sequence length="161" mass="19156">MKNLNYCFYDINPKFPKHLKVLFSLKTEKNSERKKVSITKLKFSKHRKIEISLFHFTSLIFLFNWMSQQLKLPLKEDMEIISLPNEFNQGRDSNESDNSEINEISFSSLFDLFKYSKTICKNDIIQNLVSNCTNQLELLKRSHNIKNENINIFFRLLKVVL</sequence>
<organism evidence="1 3">
    <name type="scientific">Tritrichomonas musculus</name>
    <dbReference type="NCBI Taxonomy" id="1915356"/>
    <lineage>
        <taxon>Eukaryota</taxon>
        <taxon>Metamonada</taxon>
        <taxon>Parabasalia</taxon>
        <taxon>Tritrichomonadida</taxon>
        <taxon>Tritrichomonadidae</taxon>
        <taxon>Tritrichomonas</taxon>
    </lineage>
</organism>